<evidence type="ECO:0000259" key="16">
    <source>
        <dbReference type="PROSITE" id="PS50109"/>
    </source>
</evidence>
<comment type="catalytic activity">
    <reaction evidence="1">
        <text>ATP + protein L-histidine = ADP + protein N-phospho-L-histidine.</text>
        <dbReference type="EC" id="2.7.13.3"/>
    </reaction>
</comment>
<evidence type="ECO:0000313" key="17">
    <source>
        <dbReference type="EMBL" id="KOY79718.1"/>
    </source>
</evidence>
<keyword evidence="8" id="KW-0547">Nucleotide-binding</keyword>
<keyword evidence="10" id="KW-0067">ATP-binding</keyword>
<dbReference type="CDD" id="cd00075">
    <property type="entry name" value="HATPase"/>
    <property type="match status" value="1"/>
</dbReference>
<comment type="subcellular location">
    <subcellularLocation>
        <location evidence="2">Cell membrane</location>
        <topology evidence="2">Multi-pass membrane protein</topology>
    </subcellularLocation>
</comment>
<evidence type="ECO:0000256" key="10">
    <source>
        <dbReference type="ARBA" id="ARBA00022840"/>
    </source>
</evidence>
<dbReference type="PANTHER" id="PTHR45528">
    <property type="entry name" value="SENSOR HISTIDINE KINASE CPXA"/>
    <property type="match status" value="1"/>
</dbReference>
<dbReference type="Gene3D" id="3.30.565.10">
    <property type="entry name" value="Histidine kinase-like ATPase, C-terminal domain"/>
    <property type="match status" value="1"/>
</dbReference>
<dbReference type="SUPFAM" id="SSF55874">
    <property type="entry name" value="ATPase domain of HSP90 chaperone/DNA topoisomerase II/histidine kinase"/>
    <property type="match status" value="1"/>
</dbReference>
<dbReference type="GO" id="GO:0005524">
    <property type="term" value="F:ATP binding"/>
    <property type="evidence" value="ECO:0007669"/>
    <property type="project" value="UniProtKB-KW"/>
</dbReference>
<keyword evidence="6" id="KW-0808">Transferase</keyword>
<evidence type="ECO:0000256" key="5">
    <source>
        <dbReference type="ARBA" id="ARBA00022553"/>
    </source>
</evidence>
<dbReference type="Pfam" id="PF02518">
    <property type="entry name" value="HATPase_c"/>
    <property type="match status" value="1"/>
</dbReference>
<dbReference type="InterPro" id="IPR003594">
    <property type="entry name" value="HATPase_dom"/>
</dbReference>
<dbReference type="PANTHER" id="PTHR45528:SF1">
    <property type="entry name" value="SENSOR HISTIDINE KINASE CPXA"/>
    <property type="match status" value="1"/>
</dbReference>
<evidence type="ECO:0000313" key="18">
    <source>
        <dbReference type="Proteomes" id="UP000037749"/>
    </source>
</evidence>
<dbReference type="FunFam" id="1.10.287.130:FF:000001">
    <property type="entry name" value="Two-component sensor histidine kinase"/>
    <property type="match status" value="1"/>
</dbReference>
<evidence type="ECO:0000256" key="11">
    <source>
        <dbReference type="ARBA" id="ARBA00022989"/>
    </source>
</evidence>
<evidence type="ECO:0000256" key="1">
    <source>
        <dbReference type="ARBA" id="ARBA00000085"/>
    </source>
</evidence>
<dbReference type="EMBL" id="JXCZ01000007">
    <property type="protein sequence ID" value="KOY79718.1"/>
    <property type="molecule type" value="Genomic_DNA"/>
</dbReference>
<evidence type="ECO:0000256" key="13">
    <source>
        <dbReference type="ARBA" id="ARBA00023136"/>
    </source>
</evidence>
<dbReference type="PRINTS" id="PR00344">
    <property type="entry name" value="BCTRLSENSOR"/>
</dbReference>
<dbReference type="EC" id="2.7.13.3" evidence="3"/>
<keyword evidence="5" id="KW-0597">Phosphoprotein</keyword>
<dbReference type="InterPro" id="IPR003661">
    <property type="entry name" value="HisK_dim/P_dom"/>
</dbReference>
<dbReference type="Proteomes" id="UP000037749">
    <property type="component" value="Unassembled WGS sequence"/>
</dbReference>
<dbReference type="GO" id="GO:0005886">
    <property type="term" value="C:plasma membrane"/>
    <property type="evidence" value="ECO:0007669"/>
    <property type="project" value="UniProtKB-SubCell"/>
</dbReference>
<dbReference type="Gene3D" id="1.10.287.130">
    <property type="match status" value="1"/>
</dbReference>
<keyword evidence="11 15" id="KW-1133">Transmembrane helix</keyword>
<gene>
    <name evidence="17" type="ORF">RZ72_07790</name>
</gene>
<dbReference type="FunFam" id="3.30.565.10:FF:000013">
    <property type="entry name" value="Two-component sensor histidine kinase"/>
    <property type="match status" value="1"/>
</dbReference>
<dbReference type="Pfam" id="PF00512">
    <property type="entry name" value="HisKA"/>
    <property type="match status" value="1"/>
</dbReference>
<dbReference type="CDD" id="cd00082">
    <property type="entry name" value="HisKA"/>
    <property type="match status" value="1"/>
</dbReference>
<keyword evidence="13 15" id="KW-0472">Membrane</keyword>
<evidence type="ECO:0000256" key="7">
    <source>
        <dbReference type="ARBA" id="ARBA00022692"/>
    </source>
</evidence>
<evidence type="ECO:0000256" key="8">
    <source>
        <dbReference type="ARBA" id="ARBA00022741"/>
    </source>
</evidence>
<evidence type="ECO:0000256" key="9">
    <source>
        <dbReference type="ARBA" id="ARBA00022777"/>
    </source>
</evidence>
<dbReference type="PROSITE" id="PS50109">
    <property type="entry name" value="HIS_KIN"/>
    <property type="match status" value="1"/>
</dbReference>
<keyword evidence="4" id="KW-1003">Cell membrane</keyword>
<feature type="transmembrane region" description="Helical" evidence="15">
    <location>
        <begin position="69"/>
        <end position="90"/>
    </location>
</feature>
<comment type="caution">
    <text evidence="17">The sequence shown here is derived from an EMBL/GenBank/DDBJ whole genome shotgun (WGS) entry which is preliminary data.</text>
</comment>
<evidence type="ECO:0000256" key="15">
    <source>
        <dbReference type="SAM" id="Phobius"/>
    </source>
</evidence>
<dbReference type="RefSeq" id="WP_053796279.1">
    <property type="nucleotide sequence ID" value="NZ_JXCZ01000007.1"/>
</dbReference>
<evidence type="ECO:0000256" key="2">
    <source>
        <dbReference type="ARBA" id="ARBA00004651"/>
    </source>
</evidence>
<feature type="transmembrane region" description="Helical" evidence="15">
    <location>
        <begin position="21"/>
        <end position="44"/>
    </location>
</feature>
<keyword evidence="12" id="KW-0902">Two-component regulatory system</keyword>
<evidence type="ECO:0000256" key="14">
    <source>
        <dbReference type="SAM" id="MobiDB-lite"/>
    </source>
</evidence>
<evidence type="ECO:0000256" key="4">
    <source>
        <dbReference type="ARBA" id="ARBA00022475"/>
    </source>
</evidence>
<keyword evidence="7 15" id="KW-0812">Transmembrane</keyword>
<reference evidence="17 18" key="1">
    <citation type="journal article" date="2015" name="Genome Biol. Evol.">
        <title>Functionally Structured Genomes in Lactobacillus kunkeei Colonizing the Honey Crop and Food Products of Honeybees and Stingless Bees.</title>
        <authorList>
            <person name="Tamarit D."/>
            <person name="Ellegaard K.M."/>
            <person name="Wikander J."/>
            <person name="Olofsson T."/>
            <person name="Vasquez A."/>
            <person name="Andersson S.G."/>
        </authorList>
    </citation>
    <scope>NUCLEOTIDE SEQUENCE [LARGE SCALE GENOMIC DNA]</scope>
    <source>
        <strain evidence="17 18">LAla</strain>
    </source>
</reference>
<dbReference type="InterPro" id="IPR005467">
    <property type="entry name" value="His_kinase_dom"/>
</dbReference>
<evidence type="ECO:0000256" key="3">
    <source>
        <dbReference type="ARBA" id="ARBA00012438"/>
    </source>
</evidence>
<evidence type="ECO:0000256" key="12">
    <source>
        <dbReference type="ARBA" id="ARBA00023012"/>
    </source>
</evidence>
<dbReference type="SUPFAM" id="SSF47384">
    <property type="entry name" value="Homodimeric domain of signal transducing histidine kinase"/>
    <property type="match status" value="1"/>
</dbReference>
<dbReference type="InterPro" id="IPR036890">
    <property type="entry name" value="HATPase_C_sf"/>
</dbReference>
<feature type="region of interest" description="Disordered" evidence="14">
    <location>
        <begin position="381"/>
        <end position="402"/>
    </location>
</feature>
<dbReference type="InterPro" id="IPR004358">
    <property type="entry name" value="Sig_transdc_His_kin-like_C"/>
</dbReference>
<dbReference type="SMART" id="SM00387">
    <property type="entry name" value="HATPase_c"/>
    <property type="match status" value="1"/>
</dbReference>
<protein>
    <recommendedName>
        <fullName evidence="3">histidine kinase</fullName>
        <ecNumber evidence="3">2.7.13.3</ecNumber>
    </recommendedName>
</protein>
<accession>A0A0N0CU79</accession>
<feature type="domain" description="Histidine kinase" evidence="16">
    <location>
        <begin position="162"/>
        <end position="381"/>
    </location>
</feature>
<dbReference type="PATRIC" id="fig|148814.9.peg.283"/>
<dbReference type="GO" id="GO:0000155">
    <property type="term" value="F:phosphorelay sensor kinase activity"/>
    <property type="evidence" value="ECO:0007669"/>
    <property type="project" value="InterPro"/>
</dbReference>
<organism evidence="17 18">
    <name type="scientific">Apilactobacillus kunkeei</name>
    <dbReference type="NCBI Taxonomy" id="148814"/>
    <lineage>
        <taxon>Bacteria</taxon>
        <taxon>Bacillati</taxon>
        <taxon>Bacillota</taxon>
        <taxon>Bacilli</taxon>
        <taxon>Lactobacillales</taxon>
        <taxon>Lactobacillaceae</taxon>
        <taxon>Apilactobacillus</taxon>
    </lineage>
</organism>
<dbReference type="InterPro" id="IPR036097">
    <property type="entry name" value="HisK_dim/P_sf"/>
</dbReference>
<dbReference type="InterPro" id="IPR050398">
    <property type="entry name" value="HssS/ArlS-like"/>
</dbReference>
<proteinExistence type="predicted"/>
<name>A0A0N0CU79_9LACO</name>
<sequence>MKNNSKSIKLTHKERIGLVTDAILTSLFILLVNFLVFFATEVYYTTHPDWRNQLIRFGNSLIAGNHIQLWSWSNGFVVMIAALDMFVLYIRLFMHYKRIQEQHIINDLHYIADGNFDYTIPYKLIGDDQRIVESINVLVNNVIHSMSEELKTEKSKDELISNVSHDIRTPLTSIIGYLGLIENKQYTSEEDLAKYVHIAYSKARQMKTLADDLFEYTKITDKDYSKLNTRKIEMKAMIDQIAAGFDLEMAEKDMQMHSKTNFDKLVIDGSPSDLARAVNNLINNALKYGHDGHNIYVEGFRVNEKELEIKVSNDGKKIPEESIKHVFDRFYRVENSRNKSTGGTGLGLAIVYEVVNIHGGYCSVASNDELTTFTLHLPIKHGDKLTPNKHEEGQQEVIDNAK</sequence>
<dbReference type="AlphaFoldDB" id="A0A0N0CU79"/>
<evidence type="ECO:0000256" key="6">
    <source>
        <dbReference type="ARBA" id="ARBA00022679"/>
    </source>
</evidence>
<keyword evidence="9 17" id="KW-0418">Kinase</keyword>
<dbReference type="SMART" id="SM00388">
    <property type="entry name" value="HisKA"/>
    <property type="match status" value="1"/>
</dbReference>